<dbReference type="Proteomes" id="UP000000641">
    <property type="component" value="Chromosome"/>
</dbReference>
<evidence type="ECO:0000313" key="2">
    <source>
        <dbReference type="Proteomes" id="UP000000641"/>
    </source>
</evidence>
<dbReference type="KEGG" id="tpe:Tpen_1713"/>
<dbReference type="SUPFAM" id="SSF51735">
    <property type="entry name" value="NAD(P)-binding Rossmann-fold domains"/>
    <property type="match status" value="1"/>
</dbReference>
<dbReference type="STRING" id="368408.Tpen_1713"/>
<dbReference type="EMBL" id="CP000505">
    <property type="protein sequence ID" value="ABL79108.1"/>
    <property type="molecule type" value="Genomic_DNA"/>
</dbReference>
<dbReference type="EnsemblBacteria" id="ABL79108">
    <property type="protein sequence ID" value="ABL79108"/>
    <property type="gene ID" value="Tpen_1713"/>
</dbReference>
<sequence length="94" mass="10802">MVLSCCLRICSLAPWSSWCKYYTCKRMSRYEFAVRLAERLGYSADLVDAVSAAEMKGWVARRPRDSSLDTSRARGILRTRFYDTGLALDMFAEE</sequence>
<evidence type="ECO:0000313" key="1">
    <source>
        <dbReference type="EMBL" id="ABL79108.1"/>
    </source>
</evidence>
<accession>A1S0X8</accession>
<proteinExistence type="predicted"/>
<gene>
    <name evidence="1" type="ordered locus">Tpen_1713</name>
</gene>
<reference evidence="2" key="1">
    <citation type="journal article" date="2008" name="J. Bacteriol.">
        <title>Genome sequence of Thermofilum pendens reveals an exceptional loss of biosynthetic pathways without genome reduction.</title>
        <authorList>
            <person name="Anderson I."/>
            <person name="Rodriguez J."/>
            <person name="Susanti D."/>
            <person name="Porat I."/>
            <person name="Reich C."/>
            <person name="Ulrich L.E."/>
            <person name="Elkins J.G."/>
            <person name="Mavromatis K."/>
            <person name="Lykidis A."/>
            <person name="Kim E."/>
            <person name="Thompson L.S."/>
            <person name="Nolan M."/>
            <person name="Land M."/>
            <person name="Copeland A."/>
            <person name="Lapidus A."/>
            <person name="Lucas S."/>
            <person name="Detter C."/>
            <person name="Zhulin I.B."/>
            <person name="Olsen G.J."/>
            <person name="Whitman W."/>
            <person name="Mukhopadhyay B."/>
            <person name="Bristow J."/>
            <person name="Kyrpides N."/>
        </authorList>
    </citation>
    <scope>NUCLEOTIDE SEQUENCE [LARGE SCALE GENOMIC DNA]</scope>
    <source>
        <strain evidence="2">DSM 2475 / Hrk 5</strain>
    </source>
</reference>
<dbReference type="InterPro" id="IPR036291">
    <property type="entry name" value="NAD(P)-bd_dom_sf"/>
</dbReference>
<dbReference type="eggNOG" id="arCOG01367">
    <property type="taxonomic scope" value="Archaea"/>
</dbReference>
<name>A1S0X8_THEPD</name>
<organism evidence="1 2">
    <name type="scientific">Thermofilum pendens (strain DSM 2475 / Hrk 5)</name>
    <dbReference type="NCBI Taxonomy" id="368408"/>
    <lineage>
        <taxon>Archaea</taxon>
        <taxon>Thermoproteota</taxon>
        <taxon>Thermoprotei</taxon>
        <taxon>Thermofilales</taxon>
        <taxon>Thermofilaceae</taxon>
        <taxon>Thermofilum</taxon>
    </lineage>
</organism>
<dbReference type="HOGENOM" id="CLU_2379579_0_0_2"/>
<keyword evidence="2" id="KW-1185">Reference proteome</keyword>
<dbReference type="AlphaFoldDB" id="A1S0X8"/>
<protein>
    <submittedName>
        <fullName evidence="1">Uncharacterized protein</fullName>
    </submittedName>
</protein>
<dbReference type="Gene3D" id="3.90.25.10">
    <property type="entry name" value="UDP-galactose 4-epimerase, domain 1"/>
    <property type="match status" value="1"/>
</dbReference>